<dbReference type="AlphaFoldDB" id="A0A2P4PWQ4"/>
<evidence type="ECO:0000313" key="2">
    <source>
        <dbReference type="Proteomes" id="UP000018888"/>
    </source>
</evidence>
<name>A0A2P4PWQ4_RHIID</name>
<reference evidence="1 2" key="1">
    <citation type="journal article" date="2013" name="Proc. Natl. Acad. Sci. U.S.A.">
        <title>Genome of an arbuscular mycorrhizal fungus provides insight into the oldest plant symbiosis.</title>
        <authorList>
            <person name="Tisserant E."/>
            <person name="Malbreil M."/>
            <person name="Kuo A."/>
            <person name="Kohler A."/>
            <person name="Symeonidi A."/>
            <person name="Balestrini R."/>
            <person name="Charron P."/>
            <person name="Duensing N."/>
            <person name="Frei Dit Frey N."/>
            <person name="Gianinazzi-Pearson V."/>
            <person name="Gilbert L.B."/>
            <person name="Handa Y."/>
            <person name="Herr J.R."/>
            <person name="Hijri M."/>
            <person name="Koul R."/>
            <person name="Kawaguchi M."/>
            <person name="Krajinski F."/>
            <person name="Lammers P.J."/>
            <person name="Masclaux F.G."/>
            <person name="Murat C."/>
            <person name="Morin E."/>
            <person name="Ndikumana S."/>
            <person name="Pagni M."/>
            <person name="Petitpierre D."/>
            <person name="Requena N."/>
            <person name="Rosikiewicz P."/>
            <person name="Riley R."/>
            <person name="Saito K."/>
            <person name="San Clemente H."/>
            <person name="Shapiro H."/>
            <person name="van Tuinen D."/>
            <person name="Becard G."/>
            <person name="Bonfante P."/>
            <person name="Paszkowski U."/>
            <person name="Shachar-Hill Y.Y."/>
            <person name="Tuskan G.A."/>
            <person name="Young P.W."/>
            <person name="Sanders I.R."/>
            <person name="Henrissat B."/>
            <person name="Rensing S.A."/>
            <person name="Grigoriev I.V."/>
            <person name="Corradi N."/>
            <person name="Roux C."/>
            <person name="Martin F."/>
        </authorList>
    </citation>
    <scope>NUCLEOTIDE SEQUENCE [LARGE SCALE GENOMIC DNA]</scope>
    <source>
        <strain evidence="1 2">DAOM 197198</strain>
    </source>
</reference>
<keyword evidence="2" id="KW-1185">Reference proteome</keyword>
<organism evidence="1 2">
    <name type="scientific">Rhizophagus irregularis (strain DAOM 181602 / DAOM 197198 / MUCL 43194)</name>
    <name type="common">Arbuscular mycorrhizal fungus</name>
    <name type="synonym">Glomus intraradices</name>
    <dbReference type="NCBI Taxonomy" id="747089"/>
    <lineage>
        <taxon>Eukaryota</taxon>
        <taxon>Fungi</taxon>
        <taxon>Fungi incertae sedis</taxon>
        <taxon>Mucoromycota</taxon>
        <taxon>Glomeromycotina</taxon>
        <taxon>Glomeromycetes</taxon>
        <taxon>Glomerales</taxon>
        <taxon>Glomeraceae</taxon>
        <taxon>Rhizophagus</taxon>
    </lineage>
</organism>
<sequence>MCPKAIMKFLVQKIEECFTLRFVILNFSGIYSFKCKDNFSLYKKFGYTQCIDRELEALDSSEISDCINLISSCIYTKYFLVENYKENVQLLEVYNLGKMKLDTITIRVKNSQDKLIRKYNRNNFSISKNKQLFCFTRELQSVKLYFMENGLEATSKKFDSIEKIHLLEFIEEDKKLVVVDIETTMELKKDLEKDNLDNLATLATRLARTSGNIFQIDNDEKVSSVLKEVKKKEEEEKKEKLNKAISLENELLKKYGKKSNRQPDISHIVHYEKKVNFGPIVTDKEPWVSSDYERNSYCLYHNQKGTEVETLQLIVGRSTVQIWHQIQDGNKNKDSLPNEGKPFLEYIWINGIPVNQEREKTRIRIEEFKYSSKLNDFKLNDFCLKVYWYEKVSKDRSKDELDNSK</sequence>
<dbReference type="Proteomes" id="UP000018888">
    <property type="component" value="Unassembled WGS sequence"/>
</dbReference>
<protein>
    <submittedName>
        <fullName evidence="1">Uncharacterized protein</fullName>
    </submittedName>
</protein>
<dbReference type="EMBL" id="AUPC02000129">
    <property type="protein sequence ID" value="POG69831.1"/>
    <property type="molecule type" value="Genomic_DNA"/>
</dbReference>
<gene>
    <name evidence="1" type="ORF">GLOIN_2v1877208</name>
</gene>
<evidence type="ECO:0000313" key="1">
    <source>
        <dbReference type="EMBL" id="POG69831.1"/>
    </source>
</evidence>
<reference evidence="1 2" key="2">
    <citation type="journal article" date="2018" name="New Phytol.">
        <title>High intraspecific genome diversity in the model arbuscular mycorrhizal symbiont Rhizophagus irregularis.</title>
        <authorList>
            <person name="Chen E.C.H."/>
            <person name="Morin E."/>
            <person name="Beaudet D."/>
            <person name="Noel J."/>
            <person name="Yildirir G."/>
            <person name="Ndikumana S."/>
            <person name="Charron P."/>
            <person name="St-Onge C."/>
            <person name="Giorgi J."/>
            <person name="Kruger M."/>
            <person name="Marton T."/>
            <person name="Ropars J."/>
            <person name="Grigoriev I.V."/>
            <person name="Hainaut M."/>
            <person name="Henrissat B."/>
            <person name="Roux C."/>
            <person name="Martin F."/>
            <person name="Corradi N."/>
        </authorList>
    </citation>
    <scope>NUCLEOTIDE SEQUENCE [LARGE SCALE GENOMIC DNA]</scope>
    <source>
        <strain evidence="1 2">DAOM 197198</strain>
    </source>
</reference>
<accession>A0A2P4PWQ4</accession>
<dbReference type="VEuPathDB" id="FungiDB:RhiirFUN_021655"/>
<comment type="caution">
    <text evidence="1">The sequence shown here is derived from an EMBL/GenBank/DDBJ whole genome shotgun (WGS) entry which is preliminary data.</text>
</comment>
<proteinExistence type="predicted"/>